<dbReference type="RefSeq" id="WP_101352944.1">
    <property type="nucleotide sequence ID" value="NZ_PIQO01000002.1"/>
</dbReference>
<dbReference type="GO" id="GO:0005829">
    <property type="term" value="C:cytosol"/>
    <property type="evidence" value="ECO:0007669"/>
    <property type="project" value="TreeGrafter"/>
</dbReference>
<dbReference type="Gene3D" id="3.40.50.1000">
    <property type="entry name" value="HAD superfamily/HAD-like"/>
    <property type="match status" value="1"/>
</dbReference>
<reference evidence="1 2" key="1">
    <citation type="submission" date="2017-11" db="EMBL/GenBank/DDBJ databases">
        <title>Bacillus camelliae sp. nov., isolated from pu'er tea.</title>
        <authorList>
            <person name="Niu L."/>
        </authorList>
    </citation>
    <scope>NUCLEOTIDE SEQUENCE [LARGE SCALE GENOMIC DNA]</scope>
    <source>
        <strain evidence="1 2">7578-1</strain>
    </source>
</reference>
<comment type="caution">
    <text evidence="1">The sequence shown here is derived from an EMBL/GenBank/DDBJ whole genome shotgun (WGS) entry which is preliminary data.</text>
</comment>
<dbReference type="GO" id="GO:0016791">
    <property type="term" value="F:phosphatase activity"/>
    <property type="evidence" value="ECO:0007669"/>
    <property type="project" value="TreeGrafter"/>
</dbReference>
<dbReference type="EMBL" id="PIQO01000002">
    <property type="protein sequence ID" value="PKR86306.1"/>
    <property type="molecule type" value="Genomic_DNA"/>
</dbReference>
<dbReference type="InterPro" id="IPR023214">
    <property type="entry name" value="HAD_sf"/>
</dbReference>
<dbReference type="GO" id="GO:0000287">
    <property type="term" value="F:magnesium ion binding"/>
    <property type="evidence" value="ECO:0007669"/>
    <property type="project" value="TreeGrafter"/>
</dbReference>
<evidence type="ECO:0000313" key="2">
    <source>
        <dbReference type="Proteomes" id="UP000233440"/>
    </source>
</evidence>
<gene>
    <name evidence="1" type="ORF">CWO92_04190</name>
</gene>
<accession>A0A2N3LNW3</accession>
<dbReference type="Proteomes" id="UP000233440">
    <property type="component" value="Unassembled WGS sequence"/>
</dbReference>
<dbReference type="AlphaFoldDB" id="A0A2N3LNW3"/>
<evidence type="ECO:0008006" key="3">
    <source>
        <dbReference type="Google" id="ProtNLM"/>
    </source>
</evidence>
<sequence length="106" mass="11740">MNNYKVLFLDVDGTIVRPDGTIEPSTNRAITDIQNLGIQVILTTGRPIHEVESLGEYLRIQSYIGYNGGAATLNGRSIFKIPFPKESVQGILTIAKKYQHESSYAL</sequence>
<dbReference type="SUPFAM" id="SSF56784">
    <property type="entry name" value="HAD-like"/>
    <property type="match status" value="1"/>
</dbReference>
<dbReference type="InterPro" id="IPR036412">
    <property type="entry name" value="HAD-like_sf"/>
</dbReference>
<protein>
    <recommendedName>
        <fullName evidence="3">Hydrolase</fullName>
    </recommendedName>
</protein>
<evidence type="ECO:0000313" key="1">
    <source>
        <dbReference type="EMBL" id="PKR86306.1"/>
    </source>
</evidence>
<keyword evidence="2" id="KW-1185">Reference proteome</keyword>
<proteinExistence type="predicted"/>
<dbReference type="OrthoDB" id="9810101at2"/>
<organism evidence="1 2">
    <name type="scientific">Heyndrickxia camelliae</name>
    <dbReference type="NCBI Taxonomy" id="1707093"/>
    <lineage>
        <taxon>Bacteria</taxon>
        <taxon>Bacillati</taxon>
        <taxon>Bacillota</taxon>
        <taxon>Bacilli</taxon>
        <taxon>Bacillales</taxon>
        <taxon>Bacillaceae</taxon>
        <taxon>Heyndrickxia</taxon>
    </lineage>
</organism>
<dbReference type="PANTHER" id="PTHR10000:SF8">
    <property type="entry name" value="HAD SUPERFAMILY HYDROLASE-LIKE, TYPE 3"/>
    <property type="match status" value="1"/>
</dbReference>
<dbReference type="Pfam" id="PF08282">
    <property type="entry name" value="Hydrolase_3"/>
    <property type="match status" value="1"/>
</dbReference>
<dbReference type="PANTHER" id="PTHR10000">
    <property type="entry name" value="PHOSPHOSERINE PHOSPHATASE"/>
    <property type="match status" value="1"/>
</dbReference>
<name>A0A2N3LNW3_9BACI</name>